<dbReference type="Pfam" id="PF07005">
    <property type="entry name" value="SBD_N"/>
    <property type="match status" value="1"/>
</dbReference>
<gene>
    <name evidence="2" type="ORF">SAMN04490356_5868</name>
</gene>
<dbReference type="SUPFAM" id="SSF142764">
    <property type="entry name" value="YgbK-like"/>
    <property type="match status" value="1"/>
</dbReference>
<organism evidence="2 3">
    <name type="scientific">Streptomyces melanosporofaciens</name>
    <dbReference type="NCBI Taxonomy" id="67327"/>
    <lineage>
        <taxon>Bacteria</taxon>
        <taxon>Bacillati</taxon>
        <taxon>Actinomycetota</taxon>
        <taxon>Actinomycetes</taxon>
        <taxon>Kitasatosporales</taxon>
        <taxon>Streptomycetaceae</taxon>
        <taxon>Streptomyces</taxon>
        <taxon>Streptomyces violaceusniger group</taxon>
    </lineage>
</organism>
<evidence type="ECO:0000259" key="1">
    <source>
        <dbReference type="Pfam" id="PF07005"/>
    </source>
</evidence>
<dbReference type="AlphaFoldDB" id="A0A1H4W167"/>
<evidence type="ECO:0000313" key="2">
    <source>
        <dbReference type="EMBL" id="SEC87119.1"/>
    </source>
</evidence>
<dbReference type="InterPro" id="IPR010737">
    <property type="entry name" value="4-carb_acid_sugar_kinase_N"/>
</dbReference>
<feature type="domain" description="Four-carbon acid sugar kinase N-terminal" evidence="1">
    <location>
        <begin position="4"/>
        <end position="62"/>
    </location>
</feature>
<accession>A0A1H4W167</accession>
<dbReference type="Proteomes" id="UP000198609">
    <property type="component" value="Unassembled WGS sequence"/>
</dbReference>
<proteinExistence type="predicted"/>
<dbReference type="EMBL" id="FNST01000002">
    <property type="protein sequence ID" value="SEC87119.1"/>
    <property type="molecule type" value="Genomic_DNA"/>
</dbReference>
<protein>
    <submittedName>
        <fullName evidence="2">Putative sugar-binding N-terminal domain-containing protein</fullName>
    </submittedName>
</protein>
<sequence>MSRLGCVADDFTGATDLGAGLAATGRRAVPGIGPPEWIPADTDAVVVALLETTGAAWAVAYAELRP</sequence>
<dbReference type="Gene3D" id="3.40.50.10840">
    <property type="entry name" value="Putative sugar-binding, N-terminal domain"/>
    <property type="match status" value="1"/>
</dbReference>
<dbReference type="InterPro" id="IPR037051">
    <property type="entry name" value="4-carb_acid_sugar_kinase_N_sf"/>
</dbReference>
<reference evidence="3" key="1">
    <citation type="submission" date="2016-10" db="EMBL/GenBank/DDBJ databases">
        <authorList>
            <person name="Varghese N."/>
            <person name="Submissions S."/>
        </authorList>
    </citation>
    <scope>NUCLEOTIDE SEQUENCE [LARGE SCALE GENOMIC DNA]</scope>
    <source>
        <strain evidence="3">DSM 40318</strain>
    </source>
</reference>
<dbReference type="RefSeq" id="WP_093465914.1">
    <property type="nucleotide sequence ID" value="NZ_FNST01000002.1"/>
</dbReference>
<keyword evidence="3" id="KW-1185">Reference proteome</keyword>
<name>A0A1H4W167_STRMJ</name>
<evidence type="ECO:0000313" key="3">
    <source>
        <dbReference type="Proteomes" id="UP000198609"/>
    </source>
</evidence>